<evidence type="ECO:0000256" key="1">
    <source>
        <dbReference type="ARBA" id="ARBA00005094"/>
    </source>
</evidence>
<dbReference type="PIRSF" id="PIRSF006205">
    <property type="entry name" value="Dxp_reductismrs"/>
    <property type="match status" value="1"/>
</dbReference>
<comment type="similarity">
    <text evidence="2 9">Belongs to the DXR family.</text>
</comment>
<feature type="binding site" evidence="9">
    <location>
        <position position="10"/>
    </location>
    <ligand>
        <name>NADPH</name>
        <dbReference type="ChEBI" id="CHEBI:57783"/>
    </ligand>
</feature>
<dbReference type="InterPro" id="IPR036169">
    <property type="entry name" value="DXPR_C_sf"/>
</dbReference>
<feature type="binding site" evidence="9">
    <location>
        <position position="124"/>
    </location>
    <ligand>
        <name>1-deoxy-D-xylulose 5-phosphate</name>
        <dbReference type="ChEBI" id="CHEBI:57792"/>
    </ligand>
</feature>
<feature type="binding site" evidence="9">
    <location>
        <position position="204"/>
    </location>
    <ligand>
        <name>NADPH</name>
        <dbReference type="ChEBI" id="CHEBI:57783"/>
    </ligand>
</feature>
<feature type="binding site" evidence="9">
    <location>
        <position position="125"/>
    </location>
    <ligand>
        <name>NADPH</name>
        <dbReference type="ChEBI" id="CHEBI:57783"/>
    </ligand>
</feature>
<dbReference type="SUPFAM" id="SSF69055">
    <property type="entry name" value="1-deoxy-D-xylulose-5-phosphate reductoisomerase, C-terminal domain"/>
    <property type="match status" value="1"/>
</dbReference>
<dbReference type="GO" id="GO:0030604">
    <property type="term" value="F:1-deoxy-D-xylulose-5-phosphate reductoisomerase activity"/>
    <property type="evidence" value="ECO:0007669"/>
    <property type="project" value="UniProtKB-EC"/>
</dbReference>
<feature type="binding site" evidence="9">
    <location>
        <position position="150"/>
    </location>
    <ligand>
        <name>1-deoxy-D-xylulose 5-phosphate</name>
        <dbReference type="ChEBI" id="CHEBI:57792"/>
    </ligand>
</feature>
<dbReference type="InterPro" id="IPR026877">
    <property type="entry name" value="DXPR_C"/>
</dbReference>
<dbReference type="NCBIfam" id="NF009114">
    <property type="entry name" value="PRK12464.1"/>
    <property type="match status" value="1"/>
</dbReference>
<comment type="function">
    <text evidence="9">Catalyzes the NADPH-dependent rearrangement and reduction of 1-deoxy-D-xylulose-5-phosphate (DXP) to 2-C-methyl-D-erythritol 4-phosphate (MEP).</text>
</comment>
<dbReference type="Proteomes" id="UP000676506">
    <property type="component" value="Chromosome 1"/>
</dbReference>
<keyword evidence="7 9" id="KW-0414">Isoprene biosynthesis</keyword>
<feature type="binding site" evidence="9">
    <location>
        <position position="220"/>
    </location>
    <ligand>
        <name>1-deoxy-D-xylulose 5-phosphate</name>
        <dbReference type="ChEBI" id="CHEBI:57792"/>
    </ligand>
</feature>
<organism evidence="13 14">
    <name type="scientific">Chloracidobacterium validum</name>
    <dbReference type="NCBI Taxonomy" id="2821543"/>
    <lineage>
        <taxon>Bacteria</taxon>
        <taxon>Pseudomonadati</taxon>
        <taxon>Acidobacteriota</taxon>
        <taxon>Terriglobia</taxon>
        <taxon>Terriglobales</taxon>
        <taxon>Acidobacteriaceae</taxon>
        <taxon>Chloracidobacterium</taxon>
    </lineage>
</organism>
<dbReference type="Gene3D" id="3.40.50.720">
    <property type="entry name" value="NAD(P)-binding Rossmann-like Domain"/>
    <property type="match status" value="1"/>
</dbReference>
<dbReference type="SUPFAM" id="SSF51735">
    <property type="entry name" value="NAD(P)-binding Rossmann-fold domains"/>
    <property type="match status" value="1"/>
</dbReference>
<keyword evidence="6 9" id="KW-0464">Manganese</keyword>
<proteinExistence type="inferred from homology"/>
<evidence type="ECO:0000256" key="3">
    <source>
        <dbReference type="ARBA" id="ARBA00022723"/>
    </source>
</evidence>
<feature type="binding site" evidence="9">
    <location>
        <position position="123"/>
    </location>
    <ligand>
        <name>NADPH</name>
        <dbReference type="ChEBI" id="CHEBI:57783"/>
    </ligand>
</feature>
<comment type="catalytic activity">
    <reaction evidence="8">
        <text>2-C-methyl-D-erythritol 4-phosphate + NADP(+) = 1-deoxy-D-xylulose 5-phosphate + NADPH + H(+)</text>
        <dbReference type="Rhea" id="RHEA:13717"/>
        <dbReference type="ChEBI" id="CHEBI:15378"/>
        <dbReference type="ChEBI" id="CHEBI:57783"/>
        <dbReference type="ChEBI" id="CHEBI:57792"/>
        <dbReference type="ChEBI" id="CHEBI:58262"/>
        <dbReference type="ChEBI" id="CHEBI:58349"/>
        <dbReference type="EC" id="1.1.1.267"/>
    </reaction>
    <physiologicalReaction direction="right-to-left" evidence="8">
        <dbReference type="Rhea" id="RHEA:13719"/>
    </physiologicalReaction>
</comment>
<evidence type="ECO:0000259" key="11">
    <source>
        <dbReference type="Pfam" id="PF08436"/>
    </source>
</evidence>
<dbReference type="SUPFAM" id="SSF55347">
    <property type="entry name" value="Glyceraldehyde-3-phosphate dehydrogenase-like, C-terminal domain"/>
    <property type="match status" value="1"/>
</dbReference>
<evidence type="ECO:0000256" key="7">
    <source>
        <dbReference type="ARBA" id="ARBA00023229"/>
    </source>
</evidence>
<dbReference type="PANTHER" id="PTHR30525:SF0">
    <property type="entry name" value="1-DEOXY-D-XYLULOSE 5-PHOSPHATE REDUCTOISOMERASE, CHLOROPLASTIC"/>
    <property type="match status" value="1"/>
</dbReference>
<feature type="binding site" evidence="9">
    <location>
        <position position="12"/>
    </location>
    <ligand>
        <name>NADPH</name>
        <dbReference type="ChEBI" id="CHEBI:57783"/>
    </ligand>
</feature>
<feature type="domain" description="DXP reductoisomerase C-terminal" evidence="12">
    <location>
        <begin position="260"/>
        <end position="376"/>
    </location>
</feature>
<dbReference type="EC" id="1.1.1.267" evidence="9"/>
<name>A0ABX8BC17_9BACT</name>
<evidence type="ECO:0000256" key="4">
    <source>
        <dbReference type="ARBA" id="ARBA00022857"/>
    </source>
</evidence>
<feature type="binding site" evidence="9">
    <location>
        <position position="211"/>
    </location>
    <ligand>
        <name>1-deoxy-D-xylulose 5-phosphate</name>
        <dbReference type="ChEBI" id="CHEBI:57792"/>
    </ligand>
</feature>
<comment type="pathway">
    <text evidence="1 9">Isoprenoid biosynthesis; isopentenyl diphosphate biosynthesis via DXP pathway; isopentenyl diphosphate from 1-deoxy-D-xylulose 5-phosphate: step 1/6.</text>
</comment>
<dbReference type="InterPro" id="IPR003821">
    <property type="entry name" value="DXP_reductoisomerase"/>
</dbReference>
<evidence type="ECO:0000313" key="13">
    <source>
        <dbReference type="EMBL" id="QUW02610.1"/>
    </source>
</evidence>
<evidence type="ECO:0000313" key="14">
    <source>
        <dbReference type="Proteomes" id="UP000676506"/>
    </source>
</evidence>
<evidence type="ECO:0000256" key="8">
    <source>
        <dbReference type="ARBA" id="ARBA00048543"/>
    </source>
</evidence>
<feature type="binding site" evidence="9">
    <location>
        <position position="151"/>
    </location>
    <ligand>
        <name>1-deoxy-D-xylulose 5-phosphate</name>
        <dbReference type="ChEBI" id="CHEBI:57792"/>
    </ligand>
</feature>
<evidence type="ECO:0000256" key="9">
    <source>
        <dbReference type="HAMAP-Rule" id="MF_00183"/>
    </source>
</evidence>
<feature type="binding site" evidence="9">
    <location>
        <position position="149"/>
    </location>
    <ligand>
        <name>Mn(2+)</name>
        <dbReference type="ChEBI" id="CHEBI:29035"/>
    </ligand>
</feature>
<feature type="binding site" evidence="9">
    <location>
        <position position="38"/>
    </location>
    <ligand>
        <name>NADPH</name>
        <dbReference type="ChEBI" id="CHEBI:57783"/>
    </ligand>
</feature>
<feature type="binding site" evidence="9">
    <location>
        <position position="37"/>
    </location>
    <ligand>
        <name>NADPH</name>
        <dbReference type="ChEBI" id="CHEBI:57783"/>
    </ligand>
</feature>
<feature type="binding site" evidence="9">
    <location>
        <position position="175"/>
    </location>
    <ligand>
        <name>1-deoxy-D-xylulose 5-phosphate</name>
        <dbReference type="ChEBI" id="CHEBI:57792"/>
    </ligand>
</feature>
<feature type="binding site" evidence="9">
    <location>
        <position position="216"/>
    </location>
    <ligand>
        <name>1-deoxy-D-xylulose 5-phosphate</name>
        <dbReference type="ChEBI" id="CHEBI:57792"/>
    </ligand>
</feature>
<dbReference type="PANTHER" id="PTHR30525">
    <property type="entry name" value="1-DEOXY-D-XYLULOSE 5-PHOSPHATE REDUCTOISOMERASE"/>
    <property type="match status" value="1"/>
</dbReference>
<comment type="cofactor">
    <cofactor evidence="9">
        <name>Mg(2+)</name>
        <dbReference type="ChEBI" id="CHEBI:18420"/>
    </cofactor>
    <cofactor evidence="9">
        <name>Mn(2+)</name>
        <dbReference type="ChEBI" id="CHEBI:29035"/>
    </cofactor>
</comment>
<feature type="binding site" evidence="9">
    <location>
        <position position="36"/>
    </location>
    <ligand>
        <name>NADPH</name>
        <dbReference type="ChEBI" id="CHEBI:57783"/>
    </ligand>
</feature>
<dbReference type="NCBIfam" id="TIGR00243">
    <property type="entry name" value="Dxr"/>
    <property type="match status" value="1"/>
</dbReference>
<feature type="domain" description="1-deoxy-D-xylulose 5-phosphate reductoisomerase N-terminal" evidence="10">
    <location>
        <begin position="4"/>
        <end position="131"/>
    </location>
</feature>
<accession>A0ABX8BC17</accession>
<keyword evidence="3 9" id="KW-0479">Metal-binding</keyword>
<dbReference type="EMBL" id="CP072648">
    <property type="protein sequence ID" value="QUW02610.1"/>
    <property type="molecule type" value="Genomic_DNA"/>
</dbReference>
<evidence type="ECO:0000256" key="2">
    <source>
        <dbReference type="ARBA" id="ARBA00006825"/>
    </source>
</evidence>
<sequence length="387" mass="42239">MTGLAILGSTGSIGCNTLDVVERLAPRFTVVALAAGRNVERLAEQVRRHRPQLVAVADEDARRAFRHHIGSDWQGELAVGMEGMLAVAAHPAAATVMSAVVGGRGLQPTLRAIELGRRVCIANKEPLVMAGELMMRRARECGAEVLPVDSEHNALHQCLRGNALAEVQRLVLTASGGPFRTLPAEAFSQITVAQALRHPTWTMGRKITIDSATLMNKGLEVIEARWLYDIAPERIEVVIHPQSVVHSLVAFVDGSTMAQLGVADMRHPIQYALTYPERKPSPVERLDLTAVAKLEFYPPDLEKFPCLRLAYEALRAGGTLPAVLNAANEEAVAAFLEERIRFVDIPYVLETTMARHAQQPTTALETILAADEWARSEARRIIVALGQ</sequence>
<feature type="binding site" evidence="9">
    <location>
        <position position="220"/>
    </location>
    <ligand>
        <name>Mn(2+)</name>
        <dbReference type="ChEBI" id="CHEBI:29035"/>
    </ligand>
</feature>
<dbReference type="Pfam" id="PF02670">
    <property type="entry name" value="DXP_reductoisom"/>
    <property type="match status" value="1"/>
</dbReference>
<dbReference type="InterPro" id="IPR013644">
    <property type="entry name" value="DXP_reductoisomerase_C"/>
</dbReference>
<protein>
    <recommendedName>
        <fullName evidence="9">1-deoxy-D-xylulose 5-phosphate reductoisomerase</fullName>
        <shortName evidence="9">DXP reductoisomerase</shortName>
        <ecNumber evidence="9">1.1.1.267</ecNumber>
    </recommendedName>
    <alternativeName>
        <fullName evidence="9">1-deoxyxylulose-5-phosphate reductoisomerase</fullName>
    </alternativeName>
    <alternativeName>
        <fullName evidence="9">2-C-methyl-D-erythritol 4-phosphate synthase</fullName>
    </alternativeName>
</protein>
<dbReference type="RefSeq" id="WP_211428501.1">
    <property type="nucleotide sequence ID" value="NZ_CP072648.1"/>
</dbReference>
<evidence type="ECO:0000256" key="6">
    <source>
        <dbReference type="ARBA" id="ARBA00023211"/>
    </source>
</evidence>
<evidence type="ECO:0000259" key="10">
    <source>
        <dbReference type="Pfam" id="PF02670"/>
    </source>
</evidence>
<dbReference type="Pfam" id="PF13288">
    <property type="entry name" value="DXPR_C"/>
    <property type="match status" value="1"/>
</dbReference>
<dbReference type="InterPro" id="IPR036291">
    <property type="entry name" value="NAD(P)-bd_dom_sf"/>
</dbReference>
<keyword evidence="9" id="KW-0460">Magnesium</keyword>
<feature type="binding site" evidence="9">
    <location>
        <position position="13"/>
    </location>
    <ligand>
        <name>NADPH</name>
        <dbReference type="ChEBI" id="CHEBI:57783"/>
    </ligand>
</feature>
<feature type="binding site" evidence="9">
    <location>
        <position position="151"/>
    </location>
    <ligand>
        <name>Mn(2+)</name>
        <dbReference type="ChEBI" id="CHEBI:29035"/>
    </ligand>
</feature>
<keyword evidence="14" id="KW-1185">Reference proteome</keyword>
<feature type="binding site" evidence="9">
    <location>
        <position position="198"/>
    </location>
    <ligand>
        <name>1-deoxy-D-xylulose 5-phosphate</name>
        <dbReference type="ChEBI" id="CHEBI:57792"/>
    </ligand>
</feature>
<dbReference type="InterPro" id="IPR013512">
    <property type="entry name" value="DXP_reductoisomerase_N"/>
</dbReference>
<dbReference type="Gene3D" id="1.10.1740.10">
    <property type="match status" value="1"/>
</dbReference>
<dbReference type="Pfam" id="PF08436">
    <property type="entry name" value="DXP_redisom_C"/>
    <property type="match status" value="1"/>
</dbReference>
<evidence type="ECO:0000256" key="5">
    <source>
        <dbReference type="ARBA" id="ARBA00023002"/>
    </source>
</evidence>
<feature type="binding site" evidence="9">
    <location>
        <position position="217"/>
    </location>
    <ligand>
        <name>1-deoxy-D-xylulose 5-phosphate</name>
        <dbReference type="ChEBI" id="CHEBI:57792"/>
    </ligand>
</feature>
<feature type="domain" description="1-deoxy-D-xylulose 5-phosphate reductoisomerase C-terminal" evidence="11">
    <location>
        <begin position="145"/>
        <end position="228"/>
    </location>
</feature>
<gene>
    <name evidence="9" type="primary">dxr</name>
    <name evidence="13" type="ORF">J8C06_09710</name>
</gene>
<dbReference type="HAMAP" id="MF_00183">
    <property type="entry name" value="DXP_reductoisom"/>
    <property type="match status" value="1"/>
</dbReference>
<feature type="binding site" evidence="9">
    <location>
        <position position="11"/>
    </location>
    <ligand>
        <name>NADPH</name>
        <dbReference type="ChEBI" id="CHEBI:57783"/>
    </ligand>
</feature>
<evidence type="ECO:0000259" key="12">
    <source>
        <dbReference type="Pfam" id="PF13288"/>
    </source>
</evidence>
<reference evidence="13 14" key="1">
    <citation type="submission" date="2021-03" db="EMBL/GenBank/DDBJ databases">
        <title>Genomic and phenotypic characterization of Chloracidobacterium isolates provides evidence for multiple species.</title>
        <authorList>
            <person name="Saini M.K."/>
            <person name="Costas A.M.G."/>
            <person name="Tank M."/>
            <person name="Bryant D.A."/>
        </authorList>
    </citation>
    <scope>NUCLEOTIDE SEQUENCE [LARGE SCALE GENOMIC DNA]</scope>
    <source>
        <strain evidence="13 14">BV2-C</strain>
    </source>
</reference>
<keyword evidence="5 9" id="KW-0560">Oxidoreductase</keyword>
<keyword evidence="4 9" id="KW-0521">NADP</keyword>